<dbReference type="RefSeq" id="XP_049125419.1">
    <property type="nucleotide sequence ID" value="XM_049269462.1"/>
</dbReference>
<dbReference type="Proteomes" id="UP001055115">
    <property type="component" value="Unassembled WGS sequence"/>
</dbReference>
<feature type="region of interest" description="Disordered" evidence="1">
    <location>
        <begin position="1"/>
        <end position="43"/>
    </location>
</feature>
<name>A0AA37P7B7_9PEZI</name>
<keyword evidence="3" id="KW-1185">Reference proteome</keyword>
<organism evidence="2 3">
    <name type="scientific">Colletotrichum spaethianum</name>
    <dbReference type="NCBI Taxonomy" id="700344"/>
    <lineage>
        <taxon>Eukaryota</taxon>
        <taxon>Fungi</taxon>
        <taxon>Dikarya</taxon>
        <taxon>Ascomycota</taxon>
        <taxon>Pezizomycotina</taxon>
        <taxon>Sordariomycetes</taxon>
        <taxon>Hypocreomycetidae</taxon>
        <taxon>Glomerellales</taxon>
        <taxon>Glomerellaceae</taxon>
        <taxon>Colletotrichum</taxon>
        <taxon>Colletotrichum spaethianum species complex</taxon>
    </lineage>
</organism>
<evidence type="ECO:0000313" key="2">
    <source>
        <dbReference type="EMBL" id="GKT43069.1"/>
    </source>
</evidence>
<gene>
    <name evidence="2" type="ORF">ColSpa_03250</name>
</gene>
<protein>
    <submittedName>
        <fullName evidence="2">Uncharacterized protein</fullName>
    </submittedName>
</protein>
<dbReference type="AlphaFoldDB" id="A0AA37P7B7"/>
<evidence type="ECO:0000256" key="1">
    <source>
        <dbReference type="SAM" id="MobiDB-lite"/>
    </source>
</evidence>
<feature type="compositionally biased region" description="Polar residues" evidence="1">
    <location>
        <begin position="8"/>
        <end position="24"/>
    </location>
</feature>
<evidence type="ECO:0000313" key="3">
    <source>
        <dbReference type="Proteomes" id="UP001055115"/>
    </source>
</evidence>
<dbReference type="EMBL" id="BQXU01000006">
    <property type="protein sequence ID" value="GKT43069.1"/>
    <property type="molecule type" value="Genomic_DNA"/>
</dbReference>
<proteinExistence type="predicted"/>
<dbReference type="GeneID" id="73324052"/>
<sequence length="84" mass="9295">MPNERRSGSSQQASDFGSLASPSPHSGGDKGSNNNNHNNTDYIVEGVRVSPRFPLTRGPCMPCQSCCKMADFEWSPRWLNPLKR</sequence>
<reference evidence="2 3" key="1">
    <citation type="submission" date="2022-03" db="EMBL/GenBank/DDBJ databases">
        <title>Genome data of Colletotrichum spp.</title>
        <authorList>
            <person name="Utami Y.D."/>
            <person name="Hiruma K."/>
        </authorList>
    </citation>
    <scope>NUCLEOTIDE SEQUENCE [LARGE SCALE GENOMIC DNA]</scope>
    <source>
        <strain evidence="2 3">MAFF 239500</strain>
    </source>
</reference>
<accession>A0AA37P7B7</accession>
<comment type="caution">
    <text evidence="2">The sequence shown here is derived from an EMBL/GenBank/DDBJ whole genome shotgun (WGS) entry which is preliminary data.</text>
</comment>